<sequence length="498" mass="55329">MGSPPRPSYVIAISAYISWTVWFLFGHIRDFIRDVFWASKARKDYAPIRQSYEDFYTRRVFYRLHDCFNRPIASAPSAWVDVLHRTPVNEDKPLELTGDQSKVLNLSSYNYLGFAASDEYCTPRVLDTLDRLGWGACCSRSEAGTTDKHVELEETVAEFLGVEAAITFPMGFATNAFNIPVIVGKGCLIISDSLNHASIVNGSRGSGAKIKVFKHDNMTHLEQILRTSIAEGQPRTRRPWKKILIIVEGIYSMEGEICSNLKTIVALKKKYKAYLFLDEAHSIGAIGETGRGATEHAGVNPRDVDVMMGTFTKSFGSCGGYIGGSKQLIKCIRNHCPAHLHATSMSPPAAEQVISALRLIMNKAGNGRGPQKIRTLRDNSNYVRKRLIDLGLEVLGDFDSPVMPVMIYNPGKLALFSRLCFRDGVAVVMVGFPATTLVNSRTRLCISAAHTKEDLDYALEVIEDVADQLVMRYRPKDHKKERKVRSAASHMMKAKAGG</sequence>
<dbReference type="InterPro" id="IPR015424">
    <property type="entry name" value="PyrdxlP-dep_Trfase"/>
</dbReference>
<evidence type="ECO:0000313" key="14">
    <source>
        <dbReference type="Proteomes" id="UP000708148"/>
    </source>
</evidence>
<feature type="domain" description="Aminotransferase class I/classII large" evidence="12">
    <location>
        <begin position="102"/>
        <end position="462"/>
    </location>
</feature>
<keyword evidence="7 10" id="KW-0663">Pyridoxal phosphate</keyword>
<dbReference type="GO" id="GO:0030170">
    <property type="term" value="F:pyridoxal phosphate binding"/>
    <property type="evidence" value="ECO:0007669"/>
    <property type="project" value="InterPro"/>
</dbReference>
<name>A0A8S1ITI7_9CHLO</name>
<dbReference type="InterPro" id="IPR004839">
    <property type="entry name" value="Aminotransferase_I/II_large"/>
</dbReference>
<comment type="pathway">
    <text evidence="2">Lipid metabolism; sphingolipid metabolism.</text>
</comment>
<evidence type="ECO:0000256" key="8">
    <source>
        <dbReference type="ARBA" id="ARBA00022919"/>
    </source>
</evidence>
<evidence type="ECO:0000256" key="3">
    <source>
        <dbReference type="ARBA" id="ARBA00004991"/>
    </source>
</evidence>
<dbReference type="Pfam" id="PF00155">
    <property type="entry name" value="Aminotran_1_2"/>
    <property type="match status" value="1"/>
</dbReference>
<keyword evidence="6" id="KW-0808">Transferase</keyword>
<dbReference type="SUPFAM" id="SSF53383">
    <property type="entry name" value="PLP-dependent transferases"/>
    <property type="match status" value="1"/>
</dbReference>
<comment type="pathway">
    <text evidence="3">Sphingolipid metabolism.</text>
</comment>
<evidence type="ECO:0000256" key="6">
    <source>
        <dbReference type="ARBA" id="ARBA00022679"/>
    </source>
</evidence>
<keyword evidence="11" id="KW-0812">Transmembrane</keyword>
<feature type="transmembrane region" description="Helical" evidence="11">
    <location>
        <begin position="6"/>
        <end position="25"/>
    </location>
</feature>
<dbReference type="GO" id="GO:0017059">
    <property type="term" value="C:serine palmitoyltransferase complex"/>
    <property type="evidence" value="ECO:0007669"/>
    <property type="project" value="TreeGrafter"/>
</dbReference>
<evidence type="ECO:0000256" key="7">
    <source>
        <dbReference type="ARBA" id="ARBA00022898"/>
    </source>
</evidence>
<evidence type="ECO:0000259" key="12">
    <source>
        <dbReference type="Pfam" id="PF00155"/>
    </source>
</evidence>
<dbReference type="EMBL" id="CAJHUC010000818">
    <property type="protein sequence ID" value="CAD7698382.1"/>
    <property type="molecule type" value="Genomic_DNA"/>
</dbReference>
<dbReference type="OrthoDB" id="65434at2759"/>
<dbReference type="GO" id="GO:0004758">
    <property type="term" value="F:serine C-palmitoyltransferase activity"/>
    <property type="evidence" value="ECO:0007669"/>
    <property type="project" value="UniProtKB-EC"/>
</dbReference>
<keyword evidence="14" id="KW-1185">Reference proteome</keyword>
<dbReference type="InterPro" id="IPR015421">
    <property type="entry name" value="PyrdxlP-dep_Trfase_major"/>
</dbReference>
<dbReference type="GO" id="GO:0046513">
    <property type="term" value="P:ceramide biosynthetic process"/>
    <property type="evidence" value="ECO:0007669"/>
    <property type="project" value="TreeGrafter"/>
</dbReference>
<dbReference type="PROSITE" id="PS00599">
    <property type="entry name" value="AA_TRANSFER_CLASS_2"/>
    <property type="match status" value="1"/>
</dbReference>
<dbReference type="EC" id="2.3.1.50" evidence="5"/>
<keyword evidence="11" id="KW-0472">Membrane</keyword>
<dbReference type="Gene3D" id="3.40.640.10">
    <property type="entry name" value="Type I PLP-dependent aspartate aminotransferase-like (Major domain)"/>
    <property type="match status" value="1"/>
</dbReference>
<comment type="catalytic activity">
    <reaction evidence="9">
        <text>L-serine + hexadecanoyl-CoA + H(+) = 3-oxosphinganine + CO2 + CoA</text>
        <dbReference type="Rhea" id="RHEA:14761"/>
        <dbReference type="ChEBI" id="CHEBI:15378"/>
        <dbReference type="ChEBI" id="CHEBI:16526"/>
        <dbReference type="ChEBI" id="CHEBI:33384"/>
        <dbReference type="ChEBI" id="CHEBI:57287"/>
        <dbReference type="ChEBI" id="CHEBI:57379"/>
        <dbReference type="ChEBI" id="CHEBI:58299"/>
        <dbReference type="EC" id="2.3.1.50"/>
    </reaction>
</comment>
<evidence type="ECO:0000256" key="2">
    <source>
        <dbReference type="ARBA" id="ARBA00004760"/>
    </source>
</evidence>
<dbReference type="AlphaFoldDB" id="A0A8S1ITI7"/>
<reference evidence="13" key="1">
    <citation type="submission" date="2020-12" db="EMBL/GenBank/DDBJ databases">
        <authorList>
            <person name="Iha C."/>
        </authorList>
    </citation>
    <scope>NUCLEOTIDE SEQUENCE</scope>
</reference>
<dbReference type="InterPro" id="IPR050087">
    <property type="entry name" value="AON_synthase_class-II"/>
</dbReference>
<dbReference type="PANTHER" id="PTHR13693">
    <property type="entry name" value="CLASS II AMINOTRANSFERASE/8-AMINO-7-OXONONANOATE SYNTHASE"/>
    <property type="match status" value="1"/>
</dbReference>
<evidence type="ECO:0000256" key="9">
    <source>
        <dbReference type="ARBA" id="ARBA00048528"/>
    </source>
</evidence>
<accession>A0A8S1ITI7</accession>
<keyword evidence="8" id="KW-0443">Lipid metabolism</keyword>
<comment type="similarity">
    <text evidence="4 10">Belongs to the class-II pyridoxal-phosphate-dependent aminotransferase family.</text>
</comment>
<dbReference type="InterPro" id="IPR015422">
    <property type="entry name" value="PyrdxlP-dep_Trfase_small"/>
</dbReference>
<dbReference type="PANTHER" id="PTHR13693:SF3">
    <property type="entry name" value="LD36009P"/>
    <property type="match status" value="1"/>
</dbReference>
<keyword evidence="11" id="KW-1133">Transmembrane helix</keyword>
<evidence type="ECO:0000256" key="1">
    <source>
        <dbReference type="ARBA" id="ARBA00001933"/>
    </source>
</evidence>
<evidence type="ECO:0000256" key="5">
    <source>
        <dbReference type="ARBA" id="ARBA00013220"/>
    </source>
</evidence>
<dbReference type="InterPro" id="IPR001917">
    <property type="entry name" value="Aminotrans_II_pyridoxalP_BS"/>
</dbReference>
<keyword evidence="8" id="KW-0746">Sphingolipid metabolism</keyword>
<dbReference type="Proteomes" id="UP000708148">
    <property type="component" value="Unassembled WGS sequence"/>
</dbReference>
<comment type="caution">
    <text evidence="13">The sequence shown here is derived from an EMBL/GenBank/DDBJ whole genome shotgun (WGS) entry which is preliminary data.</text>
</comment>
<evidence type="ECO:0000256" key="4">
    <source>
        <dbReference type="ARBA" id="ARBA00008392"/>
    </source>
</evidence>
<evidence type="ECO:0000313" key="13">
    <source>
        <dbReference type="EMBL" id="CAD7698382.1"/>
    </source>
</evidence>
<organism evidence="13 14">
    <name type="scientific">Ostreobium quekettii</name>
    <dbReference type="NCBI Taxonomy" id="121088"/>
    <lineage>
        <taxon>Eukaryota</taxon>
        <taxon>Viridiplantae</taxon>
        <taxon>Chlorophyta</taxon>
        <taxon>core chlorophytes</taxon>
        <taxon>Ulvophyceae</taxon>
        <taxon>TCBD clade</taxon>
        <taxon>Bryopsidales</taxon>
        <taxon>Ostreobineae</taxon>
        <taxon>Ostreobiaceae</taxon>
        <taxon>Ostreobium</taxon>
    </lineage>
</organism>
<gene>
    <name evidence="13" type="ORF">OSTQU699_LOCUS3743</name>
</gene>
<comment type="cofactor">
    <cofactor evidence="1 10">
        <name>pyridoxal 5'-phosphate</name>
        <dbReference type="ChEBI" id="CHEBI:597326"/>
    </cofactor>
</comment>
<dbReference type="GO" id="GO:0046512">
    <property type="term" value="P:sphingosine biosynthetic process"/>
    <property type="evidence" value="ECO:0007669"/>
    <property type="project" value="TreeGrafter"/>
</dbReference>
<protein>
    <recommendedName>
        <fullName evidence="5">serine C-palmitoyltransferase</fullName>
        <ecNumber evidence="5">2.3.1.50</ecNumber>
    </recommendedName>
</protein>
<evidence type="ECO:0000256" key="10">
    <source>
        <dbReference type="RuleBase" id="RU003693"/>
    </source>
</evidence>
<dbReference type="CDD" id="cd06454">
    <property type="entry name" value="KBL_like"/>
    <property type="match status" value="1"/>
</dbReference>
<dbReference type="Gene3D" id="3.90.1150.10">
    <property type="entry name" value="Aspartate Aminotransferase, domain 1"/>
    <property type="match status" value="1"/>
</dbReference>
<evidence type="ECO:0000256" key="11">
    <source>
        <dbReference type="SAM" id="Phobius"/>
    </source>
</evidence>
<proteinExistence type="inferred from homology"/>
<dbReference type="GO" id="GO:0016020">
    <property type="term" value="C:membrane"/>
    <property type="evidence" value="ECO:0007669"/>
    <property type="project" value="GOC"/>
</dbReference>